<dbReference type="RefSeq" id="WP_131904286.1">
    <property type="nucleotide sequence ID" value="NZ_BAAAFU010000008.1"/>
</dbReference>
<dbReference type="EC" id="2.7.13.3" evidence="3"/>
<keyword evidence="18" id="KW-1185">Reference proteome</keyword>
<dbReference type="InterPro" id="IPR050351">
    <property type="entry name" value="BphY/WalK/GraS-like"/>
</dbReference>
<organism evidence="17 18">
    <name type="scientific">Cocleimonas flava</name>
    <dbReference type="NCBI Taxonomy" id="634765"/>
    <lineage>
        <taxon>Bacteria</taxon>
        <taxon>Pseudomonadati</taxon>
        <taxon>Pseudomonadota</taxon>
        <taxon>Gammaproteobacteria</taxon>
        <taxon>Thiotrichales</taxon>
        <taxon>Thiotrichaceae</taxon>
        <taxon>Cocleimonas</taxon>
    </lineage>
</organism>
<dbReference type="GO" id="GO:0000155">
    <property type="term" value="F:phosphorelay sensor kinase activity"/>
    <property type="evidence" value="ECO:0007669"/>
    <property type="project" value="InterPro"/>
</dbReference>
<dbReference type="InterPro" id="IPR005467">
    <property type="entry name" value="His_kinase_dom"/>
</dbReference>
<keyword evidence="13" id="KW-0902">Two-component regulatory system</keyword>
<dbReference type="InterPro" id="IPR003594">
    <property type="entry name" value="HATPase_dom"/>
</dbReference>
<evidence type="ECO:0000313" key="17">
    <source>
        <dbReference type="EMBL" id="TCJ88601.1"/>
    </source>
</evidence>
<dbReference type="Gene3D" id="3.30.565.10">
    <property type="entry name" value="Histidine kinase-like ATPase, C-terminal domain"/>
    <property type="match status" value="1"/>
</dbReference>
<comment type="catalytic activity">
    <reaction evidence="1">
        <text>ATP + protein L-histidine = ADP + protein N-phospho-L-histidine.</text>
        <dbReference type="EC" id="2.7.13.3"/>
    </reaction>
</comment>
<dbReference type="Gene3D" id="1.10.287.130">
    <property type="match status" value="1"/>
</dbReference>
<dbReference type="GO" id="GO:0005524">
    <property type="term" value="F:ATP binding"/>
    <property type="evidence" value="ECO:0007669"/>
    <property type="project" value="UniProtKB-KW"/>
</dbReference>
<dbReference type="FunFam" id="1.10.287.130:FF:000001">
    <property type="entry name" value="Two-component sensor histidine kinase"/>
    <property type="match status" value="1"/>
</dbReference>
<keyword evidence="5" id="KW-1003">Cell membrane</keyword>
<evidence type="ECO:0000256" key="13">
    <source>
        <dbReference type="ARBA" id="ARBA00023012"/>
    </source>
</evidence>
<gene>
    <name evidence="17" type="ORF">EV695_0459</name>
</gene>
<dbReference type="SUPFAM" id="SSF55874">
    <property type="entry name" value="ATPase domain of HSP90 chaperone/DNA topoisomerase II/histidine kinase"/>
    <property type="match status" value="1"/>
</dbReference>
<dbReference type="GO" id="GO:0004721">
    <property type="term" value="F:phosphoprotein phosphatase activity"/>
    <property type="evidence" value="ECO:0007669"/>
    <property type="project" value="InterPro"/>
</dbReference>
<evidence type="ECO:0000256" key="3">
    <source>
        <dbReference type="ARBA" id="ARBA00012438"/>
    </source>
</evidence>
<dbReference type="InterPro" id="IPR003661">
    <property type="entry name" value="HisK_dim/P_dom"/>
</dbReference>
<dbReference type="AlphaFoldDB" id="A0A4R1FCS8"/>
<dbReference type="InterPro" id="IPR014310">
    <property type="entry name" value="Sig_transdc_His_kinase_PhoR"/>
</dbReference>
<dbReference type="PANTHER" id="PTHR45453">
    <property type="entry name" value="PHOSPHATE REGULON SENSOR PROTEIN PHOR"/>
    <property type="match status" value="1"/>
</dbReference>
<evidence type="ECO:0000256" key="5">
    <source>
        <dbReference type="ARBA" id="ARBA00022475"/>
    </source>
</evidence>
<evidence type="ECO:0000256" key="6">
    <source>
        <dbReference type="ARBA" id="ARBA00022553"/>
    </source>
</evidence>
<feature type="domain" description="Histidine kinase" evidence="16">
    <location>
        <begin position="214"/>
        <end position="432"/>
    </location>
</feature>
<evidence type="ECO:0000256" key="7">
    <source>
        <dbReference type="ARBA" id="ARBA00022679"/>
    </source>
</evidence>
<keyword evidence="12 15" id="KW-1133">Transmembrane helix</keyword>
<evidence type="ECO:0000256" key="2">
    <source>
        <dbReference type="ARBA" id="ARBA00004236"/>
    </source>
</evidence>
<dbReference type="SMART" id="SM00388">
    <property type="entry name" value="HisKA"/>
    <property type="match status" value="1"/>
</dbReference>
<evidence type="ECO:0000256" key="14">
    <source>
        <dbReference type="ARBA" id="ARBA00023136"/>
    </source>
</evidence>
<keyword evidence="4" id="KW-0813">Transport</keyword>
<evidence type="ECO:0000256" key="12">
    <source>
        <dbReference type="ARBA" id="ARBA00022989"/>
    </source>
</evidence>
<protein>
    <recommendedName>
        <fullName evidence="3">histidine kinase</fullName>
        <ecNumber evidence="3">2.7.13.3</ecNumber>
    </recommendedName>
</protein>
<keyword evidence="8 15" id="KW-0812">Transmembrane</keyword>
<dbReference type="PRINTS" id="PR00344">
    <property type="entry name" value="BCTRLSENSOR"/>
</dbReference>
<keyword evidence="7" id="KW-0808">Transferase</keyword>
<reference evidence="17 18" key="1">
    <citation type="submission" date="2019-03" db="EMBL/GenBank/DDBJ databases">
        <title>Genomic Encyclopedia of Type Strains, Phase IV (KMG-IV): sequencing the most valuable type-strain genomes for metagenomic binning, comparative biology and taxonomic classification.</title>
        <authorList>
            <person name="Goeker M."/>
        </authorList>
    </citation>
    <scope>NUCLEOTIDE SEQUENCE [LARGE SCALE GENOMIC DNA]</scope>
    <source>
        <strain evidence="17 18">DSM 24830</strain>
    </source>
</reference>
<dbReference type="NCBIfam" id="TIGR02966">
    <property type="entry name" value="phoR_proteo"/>
    <property type="match status" value="1"/>
</dbReference>
<comment type="subcellular location">
    <subcellularLocation>
        <location evidence="2">Cell membrane</location>
    </subcellularLocation>
</comment>
<dbReference type="PROSITE" id="PS50109">
    <property type="entry name" value="HIS_KIN"/>
    <property type="match status" value="1"/>
</dbReference>
<evidence type="ECO:0000256" key="1">
    <source>
        <dbReference type="ARBA" id="ARBA00000085"/>
    </source>
</evidence>
<evidence type="ECO:0000313" key="18">
    <source>
        <dbReference type="Proteomes" id="UP000294887"/>
    </source>
</evidence>
<name>A0A4R1FCS8_9GAMM</name>
<dbReference type="SMART" id="SM00387">
    <property type="entry name" value="HATPase_c"/>
    <property type="match status" value="1"/>
</dbReference>
<comment type="caution">
    <text evidence="17">The sequence shown here is derived from an EMBL/GenBank/DDBJ whole genome shotgun (WGS) entry which is preliminary data.</text>
</comment>
<keyword evidence="10 17" id="KW-0418">Kinase</keyword>
<dbReference type="InterPro" id="IPR021766">
    <property type="entry name" value="PhoR_N"/>
</dbReference>
<dbReference type="GO" id="GO:0005886">
    <property type="term" value="C:plasma membrane"/>
    <property type="evidence" value="ECO:0007669"/>
    <property type="project" value="UniProtKB-SubCell"/>
</dbReference>
<dbReference type="Pfam" id="PF02518">
    <property type="entry name" value="HATPase_c"/>
    <property type="match status" value="1"/>
</dbReference>
<evidence type="ECO:0000256" key="8">
    <source>
        <dbReference type="ARBA" id="ARBA00022692"/>
    </source>
</evidence>
<feature type="transmembrane region" description="Helical" evidence="15">
    <location>
        <begin position="13"/>
        <end position="46"/>
    </location>
</feature>
<dbReference type="Pfam" id="PF11808">
    <property type="entry name" value="PhoR"/>
    <property type="match status" value="1"/>
</dbReference>
<accession>A0A4R1FCS8</accession>
<dbReference type="GO" id="GO:0016036">
    <property type="term" value="P:cellular response to phosphate starvation"/>
    <property type="evidence" value="ECO:0007669"/>
    <property type="project" value="TreeGrafter"/>
</dbReference>
<evidence type="ECO:0000256" key="4">
    <source>
        <dbReference type="ARBA" id="ARBA00022448"/>
    </source>
</evidence>
<sequence>MDSNDWSTERWRIALVLFVAFVGGMLTGYWSLSLILSLVTYIAWLLYKLKQLHIWLIKGASPSLLPDSNGIWERITQQIQNTHKKSDRRKDRMVNLLKRLQGIITALPYATVVLNGNNEIDWANGISQVYLNVDIKKDRGQRIDNIIRLPQVNKLLETKSTKEIEVSLPTGDYGLERQVAIQIIPVQGDLKLLVARDVSERATIYRMRKNFIANASHELRTPLTVIAGYLEIMQEDDNLPDSLQPAVLAASDQSIRMQRIIEDLLTLSRLENSELSDNSSSIIDVPSVLNRICHDEATLITGDTHIIEKDIDESLKIKGSDAEIISVCSNLVHNSVRHTQDGTKVKVIWKKSAKGEGCLSVVDDGQGIPAEHLMHLTERFYRVDKGRSRDKGGTGLGLAIVQHIAQRHGAKLDIKSEVGRGSTFSVCFPASRVVDD</sequence>
<proteinExistence type="predicted"/>
<evidence type="ECO:0000256" key="10">
    <source>
        <dbReference type="ARBA" id="ARBA00022777"/>
    </source>
</evidence>
<dbReference type="EMBL" id="SMFQ01000002">
    <property type="protein sequence ID" value="TCJ88601.1"/>
    <property type="molecule type" value="Genomic_DNA"/>
</dbReference>
<evidence type="ECO:0000256" key="11">
    <source>
        <dbReference type="ARBA" id="ARBA00022840"/>
    </source>
</evidence>
<dbReference type="SUPFAM" id="SSF47384">
    <property type="entry name" value="Homodimeric domain of signal transducing histidine kinase"/>
    <property type="match status" value="1"/>
</dbReference>
<dbReference type="CDD" id="cd00082">
    <property type="entry name" value="HisKA"/>
    <property type="match status" value="1"/>
</dbReference>
<dbReference type="InterPro" id="IPR004358">
    <property type="entry name" value="Sig_transdc_His_kin-like_C"/>
</dbReference>
<keyword evidence="6" id="KW-0597">Phosphoprotein</keyword>
<dbReference type="OrthoDB" id="9813151at2"/>
<evidence type="ECO:0000256" key="9">
    <source>
        <dbReference type="ARBA" id="ARBA00022741"/>
    </source>
</evidence>
<dbReference type="Proteomes" id="UP000294887">
    <property type="component" value="Unassembled WGS sequence"/>
</dbReference>
<dbReference type="InterPro" id="IPR036890">
    <property type="entry name" value="HATPase_C_sf"/>
</dbReference>
<keyword evidence="9" id="KW-0547">Nucleotide-binding</keyword>
<dbReference type="PANTHER" id="PTHR45453:SF1">
    <property type="entry name" value="PHOSPHATE REGULON SENSOR PROTEIN PHOR"/>
    <property type="match status" value="1"/>
</dbReference>
<dbReference type="FunFam" id="3.30.565.10:FF:000006">
    <property type="entry name" value="Sensor histidine kinase WalK"/>
    <property type="match status" value="1"/>
</dbReference>
<dbReference type="InterPro" id="IPR036097">
    <property type="entry name" value="HisK_dim/P_sf"/>
</dbReference>
<evidence type="ECO:0000259" key="16">
    <source>
        <dbReference type="PROSITE" id="PS50109"/>
    </source>
</evidence>
<keyword evidence="14 15" id="KW-0472">Membrane</keyword>
<dbReference type="Pfam" id="PF00512">
    <property type="entry name" value="HisKA"/>
    <property type="match status" value="1"/>
</dbReference>
<keyword evidence="11" id="KW-0067">ATP-binding</keyword>
<evidence type="ECO:0000256" key="15">
    <source>
        <dbReference type="SAM" id="Phobius"/>
    </source>
</evidence>